<dbReference type="PROSITE" id="PS50975">
    <property type="entry name" value="ATP_GRASP"/>
    <property type="match status" value="1"/>
</dbReference>
<evidence type="ECO:0000259" key="20">
    <source>
        <dbReference type="PROSITE" id="PS50975"/>
    </source>
</evidence>
<dbReference type="PROSITE" id="PS00867">
    <property type="entry name" value="CPSASE_2"/>
    <property type="match status" value="1"/>
</dbReference>
<keyword evidence="9 18" id="KW-0547">Nucleotide-binding</keyword>
<keyword evidence="12" id="KW-0460">Magnesium</keyword>
<sequence>MIKKVLIANRGEIALRILRACRELGIKTVAVYSTADANLMHVKLADEAVCIGPAAPTNLSYLNIQAIIAAAEITSADAIHPGYGFLSENAKFAKAVEESGFIFIGPRAENIEVMGDKVEAIKYMKKAGVPCVPGSGGPLGSDEKKNLEIAEQIGYPVIIKAAGGGGGRGMSIVRKKEDLINAISLTKSEARIAFNNDMVYMEKFLENPRHIEIQVFGDGQGNAVYLFERDCSTQRRHQKVIEEAPAIGLTDEQRKRIGEQCVNACKILKYRGAGTFEFLYENGEFYFIEMNTRIQVEHPVTESITSTDLIKEQLKVASGLGLTWKQEDIAIVGHAIECRINAEDPERMIPSPGKIDMYHAPAGPRVRVDSHIYSGYTVPPNYDSMIAKVIVRGCDRETALQKMRAALEEMIISGIKTNIPLHQEILNHEEFIKGGTNIHFLEKMLEKKKQSK</sequence>
<dbReference type="SUPFAM" id="SSF52440">
    <property type="entry name" value="PreATP-grasp domain"/>
    <property type="match status" value="1"/>
</dbReference>
<comment type="catalytic activity">
    <reaction evidence="17 19">
        <text>N(6)-biotinyl-L-lysyl-[protein] + hydrogencarbonate + ATP = N(6)-carboxybiotinyl-L-lysyl-[protein] + ADP + phosphate + H(+)</text>
        <dbReference type="Rhea" id="RHEA:13501"/>
        <dbReference type="Rhea" id="RHEA-COMP:10505"/>
        <dbReference type="Rhea" id="RHEA-COMP:10506"/>
        <dbReference type="ChEBI" id="CHEBI:15378"/>
        <dbReference type="ChEBI" id="CHEBI:17544"/>
        <dbReference type="ChEBI" id="CHEBI:30616"/>
        <dbReference type="ChEBI" id="CHEBI:43474"/>
        <dbReference type="ChEBI" id="CHEBI:83144"/>
        <dbReference type="ChEBI" id="CHEBI:83145"/>
        <dbReference type="ChEBI" id="CHEBI:456216"/>
        <dbReference type="EC" id="6.3.4.14"/>
    </reaction>
</comment>
<dbReference type="SUPFAM" id="SSF56059">
    <property type="entry name" value="Glutathione synthetase ATP-binding domain-like"/>
    <property type="match status" value="1"/>
</dbReference>
<feature type="domain" description="Biotin carboxylation" evidence="21">
    <location>
        <begin position="1"/>
        <end position="446"/>
    </location>
</feature>
<keyword evidence="11 18" id="KW-0067">ATP-binding</keyword>
<dbReference type="InterPro" id="IPR051602">
    <property type="entry name" value="ACC_Biotin_Carboxylase"/>
</dbReference>
<dbReference type="NCBIfam" id="NF006367">
    <property type="entry name" value="PRK08591.1"/>
    <property type="match status" value="1"/>
</dbReference>
<dbReference type="GO" id="GO:0006633">
    <property type="term" value="P:fatty acid biosynthetic process"/>
    <property type="evidence" value="ECO:0007669"/>
    <property type="project" value="UniProtKB-KW"/>
</dbReference>
<evidence type="ECO:0000256" key="8">
    <source>
        <dbReference type="ARBA" id="ARBA00022723"/>
    </source>
</evidence>
<comment type="subunit">
    <text evidence="3 19">Acetyl-CoA carboxylase is a heterohexamer of biotin carboxyl carrier protein, biotin carboxylase and the two subunits of carboxyl transferase in a 2:2 complex.</text>
</comment>
<gene>
    <name evidence="22" type="primary">accC</name>
    <name evidence="22" type="ORF">IB647_01130</name>
</gene>
<evidence type="ECO:0000256" key="3">
    <source>
        <dbReference type="ARBA" id="ARBA00011750"/>
    </source>
</evidence>
<dbReference type="InterPro" id="IPR011764">
    <property type="entry name" value="Biotin_carboxylation_dom"/>
</dbReference>
<accession>A0A9Q2KUG1</accession>
<dbReference type="GO" id="GO:0004075">
    <property type="term" value="F:biotin carboxylase activity"/>
    <property type="evidence" value="ECO:0007669"/>
    <property type="project" value="UniProtKB-EC"/>
</dbReference>
<keyword evidence="23" id="KW-1185">Reference proteome</keyword>
<comment type="pathway">
    <text evidence="2 19">Lipid metabolism; malonyl-CoA biosynthesis; malonyl-CoA from acetyl-CoA: step 1/1.</text>
</comment>
<dbReference type="SUPFAM" id="SSF51246">
    <property type="entry name" value="Rudiment single hybrid motif"/>
    <property type="match status" value="1"/>
</dbReference>
<keyword evidence="14 19" id="KW-0275">Fatty acid biosynthesis</keyword>
<dbReference type="Proteomes" id="UP000701999">
    <property type="component" value="Unassembled WGS sequence"/>
</dbReference>
<dbReference type="InterPro" id="IPR005482">
    <property type="entry name" value="Biotin_COase_C"/>
</dbReference>
<comment type="caution">
    <text evidence="22">The sequence shown here is derived from an EMBL/GenBank/DDBJ whole genome shotgun (WGS) entry which is preliminary data.</text>
</comment>
<evidence type="ECO:0000256" key="17">
    <source>
        <dbReference type="ARBA" id="ARBA00048600"/>
    </source>
</evidence>
<evidence type="ECO:0000256" key="6">
    <source>
        <dbReference type="ARBA" id="ARBA00022516"/>
    </source>
</evidence>
<evidence type="ECO:0000256" key="16">
    <source>
        <dbReference type="ARBA" id="ARBA00033786"/>
    </source>
</evidence>
<dbReference type="SMART" id="SM00878">
    <property type="entry name" value="Biotin_carb_C"/>
    <property type="match status" value="1"/>
</dbReference>
<dbReference type="Pfam" id="PF02786">
    <property type="entry name" value="CPSase_L_D2"/>
    <property type="match status" value="1"/>
</dbReference>
<dbReference type="InterPro" id="IPR005481">
    <property type="entry name" value="BC-like_N"/>
</dbReference>
<evidence type="ECO:0000256" key="18">
    <source>
        <dbReference type="PROSITE-ProRule" id="PRU00409"/>
    </source>
</evidence>
<comment type="function">
    <text evidence="1 19">This protein is a component of the acetyl coenzyme A carboxylase complex; first, biotin carboxylase catalyzes the carboxylation of the carrier protein and then the transcarboxylase transfers the carboxyl group to form malonyl-CoA.</text>
</comment>
<dbReference type="InterPro" id="IPR004549">
    <property type="entry name" value="Acetyl_CoA_COase_biotin_COase"/>
</dbReference>
<dbReference type="EMBL" id="JACVKN010000019">
    <property type="protein sequence ID" value="MBK2064439.1"/>
    <property type="molecule type" value="Genomic_DNA"/>
</dbReference>
<evidence type="ECO:0000313" key="22">
    <source>
        <dbReference type="EMBL" id="MBK2064439.1"/>
    </source>
</evidence>
<dbReference type="RefSeq" id="WP_160194764.1">
    <property type="nucleotide sequence ID" value="NZ_JACVJL010000052.1"/>
</dbReference>
<dbReference type="GO" id="GO:0046872">
    <property type="term" value="F:metal ion binding"/>
    <property type="evidence" value="ECO:0007669"/>
    <property type="project" value="UniProtKB-KW"/>
</dbReference>
<dbReference type="GO" id="GO:0005524">
    <property type="term" value="F:ATP binding"/>
    <property type="evidence" value="ECO:0007669"/>
    <property type="project" value="UniProtKB-UniRule"/>
</dbReference>
<dbReference type="AlphaFoldDB" id="A0A9Q2KUG1"/>
<dbReference type="Gene3D" id="3.30.1490.20">
    <property type="entry name" value="ATP-grasp fold, A domain"/>
    <property type="match status" value="1"/>
</dbReference>
<evidence type="ECO:0000256" key="5">
    <source>
        <dbReference type="ARBA" id="ARBA00017242"/>
    </source>
</evidence>
<dbReference type="PROSITE" id="PS00866">
    <property type="entry name" value="CPSASE_1"/>
    <property type="match status" value="1"/>
</dbReference>
<dbReference type="InterPro" id="IPR013815">
    <property type="entry name" value="ATP_grasp_subdomain_1"/>
</dbReference>
<keyword evidence="7 19" id="KW-0436">Ligase</keyword>
<evidence type="ECO:0000256" key="11">
    <source>
        <dbReference type="ARBA" id="ARBA00022840"/>
    </source>
</evidence>
<organism evidence="22 23">
    <name type="scientific">Francisella noatunensis</name>
    <dbReference type="NCBI Taxonomy" id="657445"/>
    <lineage>
        <taxon>Bacteria</taxon>
        <taxon>Pseudomonadati</taxon>
        <taxon>Pseudomonadota</taxon>
        <taxon>Gammaproteobacteria</taxon>
        <taxon>Thiotrichales</taxon>
        <taxon>Francisellaceae</taxon>
        <taxon>Francisella</taxon>
    </lineage>
</organism>
<dbReference type="NCBIfam" id="TIGR00514">
    <property type="entry name" value="accC"/>
    <property type="match status" value="1"/>
</dbReference>
<dbReference type="PROSITE" id="PS50979">
    <property type="entry name" value="BC"/>
    <property type="match status" value="1"/>
</dbReference>
<dbReference type="Gene3D" id="3.30.470.20">
    <property type="entry name" value="ATP-grasp fold, B domain"/>
    <property type="match status" value="1"/>
</dbReference>
<keyword evidence="15 19" id="KW-0092">Biotin</keyword>
<dbReference type="Pfam" id="PF00289">
    <property type="entry name" value="Biotin_carb_N"/>
    <property type="match status" value="1"/>
</dbReference>
<dbReference type="EC" id="6.3.4.14" evidence="4 19"/>
<protein>
    <recommendedName>
        <fullName evidence="5 19">Biotin carboxylase</fullName>
        <ecNumber evidence="4 19">6.3.4.14</ecNumber>
    </recommendedName>
    <alternativeName>
        <fullName evidence="16 19">Acetyl-coenzyme A carboxylase biotin carboxylase subunit A</fullName>
    </alternativeName>
</protein>
<evidence type="ECO:0000256" key="1">
    <source>
        <dbReference type="ARBA" id="ARBA00003761"/>
    </source>
</evidence>
<evidence type="ECO:0000256" key="10">
    <source>
        <dbReference type="ARBA" id="ARBA00022832"/>
    </source>
</evidence>
<evidence type="ECO:0000256" key="12">
    <source>
        <dbReference type="ARBA" id="ARBA00022842"/>
    </source>
</evidence>
<dbReference type="InterPro" id="IPR016185">
    <property type="entry name" value="PreATP-grasp_dom_sf"/>
</dbReference>
<feature type="domain" description="ATP-grasp" evidence="20">
    <location>
        <begin position="121"/>
        <end position="318"/>
    </location>
</feature>
<evidence type="ECO:0000256" key="9">
    <source>
        <dbReference type="ARBA" id="ARBA00022741"/>
    </source>
</evidence>
<keyword evidence="6 19" id="KW-0444">Lipid biosynthesis</keyword>
<evidence type="ECO:0000259" key="21">
    <source>
        <dbReference type="PROSITE" id="PS50979"/>
    </source>
</evidence>
<keyword evidence="8" id="KW-0479">Metal-binding</keyword>
<evidence type="ECO:0000256" key="15">
    <source>
        <dbReference type="ARBA" id="ARBA00023267"/>
    </source>
</evidence>
<dbReference type="PANTHER" id="PTHR48095">
    <property type="entry name" value="PYRUVATE CARBOXYLASE SUBUNIT A"/>
    <property type="match status" value="1"/>
</dbReference>
<dbReference type="InterPro" id="IPR011761">
    <property type="entry name" value="ATP-grasp"/>
</dbReference>
<evidence type="ECO:0000313" key="23">
    <source>
        <dbReference type="Proteomes" id="UP000701999"/>
    </source>
</evidence>
<evidence type="ECO:0000256" key="2">
    <source>
        <dbReference type="ARBA" id="ARBA00004956"/>
    </source>
</evidence>
<proteinExistence type="predicted"/>
<evidence type="ECO:0000256" key="13">
    <source>
        <dbReference type="ARBA" id="ARBA00023098"/>
    </source>
</evidence>
<evidence type="ECO:0000256" key="7">
    <source>
        <dbReference type="ARBA" id="ARBA00022598"/>
    </source>
</evidence>
<dbReference type="FunFam" id="3.40.50.20:FF:000010">
    <property type="entry name" value="Propionyl-CoA carboxylase subunit alpha"/>
    <property type="match status" value="1"/>
</dbReference>
<evidence type="ECO:0000256" key="4">
    <source>
        <dbReference type="ARBA" id="ARBA00013263"/>
    </source>
</evidence>
<name>A0A9Q2KUG1_9GAMM</name>
<dbReference type="Pfam" id="PF02785">
    <property type="entry name" value="Biotin_carb_C"/>
    <property type="match status" value="1"/>
</dbReference>
<dbReference type="PANTHER" id="PTHR48095:SF2">
    <property type="entry name" value="BIOTIN CARBOXYLASE, CHLOROPLASTIC"/>
    <property type="match status" value="1"/>
</dbReference>
<dbReference type="InterPro" id="IPR011054">
    <property type="entry name" value="Rudment_hybrid_motif"/>
</dbReference>
<dbReference type="InterPro" id="IPR005479">
    <property type="entry name" value="CPAse_ATP-bd"/>
</dbReference>
<evidence type="ECO:0000256" key="19">
    <source>
        <dbReference type="RuleBase" id="RU365063"/>
    </source>
</evidence>
<keyword evidence="10 19" id="KW-0276">Fatty acid metabolism</keyword>
<dbReference type="FunFam" id="3.30.1490.20:FF:000003">
    <property type="entry name" value="acetyl-CoA carboxylase isoform X1"/>
    <property type="match status" value="1"/>
</dbReference>
<evidence type="ECO:0000256" key="14">
    <source>
        <dbReference type="ARBA" id="ARBA00023160"/>
    </source>
</evidence>
<dbReference type="Gene3D" id="3.40.50.20">
    <property type="match status" value="1"/>
</dbReference>
<keyword evidence="13 19" id="KW-0443">Lipid metabolism</keyword>
<reference evidence="22 23" key="1">
    <citation type="submission" date="2020-09" db="EMBL/GenBank/DDBJ databases">
        <title>Development of specific Francisella tularensis PCR assay based on in-depth characterization of family Francisellaceae.</title>
        <authorList>
            <person name="Ohrman C."/>
            <person name="Sahl J."/>
            <person name="Sjodin A."/>
            <person name="Uneklint I."/>
            <person name="Ballard R."/>
            <person name="Karlsson L."/>
            <person name="Mcdonough R."/>
            <person name="Sundell D."/>
            <person name="Soria K."/>
            <person name="Brindeflk B."/>
            <person name="Vallesi A."/>
            <person name="Ramirez-Paredes J.G."/>
            <person name="Colquhoun D."/>
            <person name="Myrtennas K."/>
            <person name="Birdsell D."/>
            <person name="Johansson A."/>
            <person name="Wagner D."/>
            <person name="Forsman M."/>
        </authorList>
    </citation>
    <scope>NUCLEOTIDE SEQUENCE [LARGE SCALE GENOMIC DNA]</scope>
    <source>
        <strain evidence="22 23">FSC1140</strain>
    </source>
</reference>